<organism evidence="1 2">
    <name type="scientific">Scleroderma citrinum Foug A</name>
    <dbReference type="NCBI Taxonomy" id="1036808"/>
    <lineage>
        <taxon>Eukaryota</taxon>
        <taxon>Fungi</taxon>
        <taxon>Dikarya</taxon>
        <taxon>Basidiomycota</taxon>
        <taxon>Agaricomycotina</taxon>
        <taxon>Agaricomycetes</taxon>
        <taxon>Agaricomycetidae</taxon>
        <taxon>Boletales</taxon>
        <taxon>Sclerodermatineae</taxon>
        <taxon>Sclerodermataceae</taxon>
        <taxon>Scleroderma</taxon>
    </lineage>
</organism>
<gene>
    <name evidence="1" type="ORF">SCLCIDRAFT_523537</name>
</gene>
<accession>A0A0C3ER65</accession>
<sequence>MALDSPLGKLPPELWLIIFRLATRAEDSDSTGSYEPFQGCFDLGSAEALTTKRSLVQVCRTWRALASVFLYEDVRVRHDAYALRGFLESELFSAEEALDTPGRWVRRLELPYTQTGTRTPNSLNNALHILKSCPFLQTLVRPFLRGVSDALRYEFPADIVSLSSLTRLDWWHYDEAARSGGINSLIHVLRDTPGLQYLTLGGEFWASALSAQVPELPALTTLRFRRVNAVFIWQVCRWMLPSLVHVIVDFPPENEAIQQLWLTFGEQLRTIEFGRNVAFHLTDQLGLLLRSWPSSVKVLNYFIHFTMFPQSPIESQAPVENIGIHSFPCAMMSDVWEHLDSHFIWLATSPSLTALKHVILYGQWENIIGDYRFVTFQRRLEEKGCQIELAGE</sequence>
<dbReference type="HOGENOM" id="CLU_038856_0_0_1"/>
<proteinExistence type="predicted"/>
<dbReference type="InParanoid" id="A0A0C3ER65"/>
<dbReference type="EMBL" id="KN822005">
    <property type="protein sequence ID" value="KIM70326.1"/>
    <property type="molecule type" value="Genomic_DNA"/>
</dbReference>
<evidence type="ECO:0008006" key="3">
    <source>
        <dbReference type="Google" id="ProtNLM"/>
    </source>
</evidence>
<reference evidence="2" key="2">
    <citation type="submission" date="2015-01" db="EMBL/GenBank/DDBJ databases">
        <title>Evolutionary Origins and Diversification of the Mycorrhizal Mutualists.</title>
        <authorList>
            <consortium name="DOE Joint Genome Institute"/>
            <consortium name="Mycorrhizal Genomics Consortium"/>
            <person name="Kohler A."/>
            <person name="Kuo A."/>
            <person name="Nagy L.G."/>
            <person name="Floudas D."/>
            <person name="Copeland A."/>
            <person name="Barry K.W."/>
            <person name="Cichocki N."/>
            <person name="Veneault-Fourrey C."/>
            <person name="LaButti K."/>
            <person name="Lindquist E.A."/>
            <person name="Lipzen A."/>
            <person name="Lundell T."/>
            <person name="Morin E."/>
            <person name="Murat C."/>
            <person name="Riley R."/>
            <person name="Ohm R."/>
            <person name="Sun H."/>
            <person name="Tunlid A."/>
            <person name="Henrissat B."/>
            <person name="Grigoriev I.V."/>
            <person name="Hibbett D.S."/>
            <person name="Martin F."/>
        </authorList>
    </citation>
    <scope>NUCLEOTIDE SEQUENCE [LARGE SCALE GENOMIC DNA]</scope>
    <source>
        <strain evidence="2">Foug A</strain>
    </source>
</reference>
<protein>
    <recommendedName>
        <fullName evidence="3">F-box domain-containing protein</fullName>
    </recommendedName>
</protein>
<evidence type="ECO:0000313" key="2">
    <source>
        <dbReference type="Proteomes" id="UP000053989"/>
    </source>
</evidence>
<name>A0A0C3ER65_9AGAM</name>
<dbReference type="OrthoDB" id="3256525at2759"/>
<evidence type="ECO:0000313" key="1">
    <source>
        <dbReference type="EMBL" id="KIM70326.1"/>
    </source>
</evidence>
<keyword evidence="2" id="KW-1185">Reference proteome</keyword>
<dbReference type="SUPFAM" id="SSF52047">
    <property type="entry name" value="RNI-like"/>
    <property type="match status" value="1"/>
</dbReference>
<dbReference type="AlphaFoldDB" id="A0A0C3ER65"/>
<dbReference type="Proteomes" id="UP000053989">
    <property type="component" value="Unassembled WGS sequence"/>
</dbReference>
<reference evidence="1 2" key="1">
    <citation type="submission" date="2014-04" db="EMBL/GenBank/DDBJ databases">
        <authorList>
            <consortium name="DOE Joint Genome Institute"/>
            <person name="Kuo A."/>
            <person name="Kohler A."/>
            <person name="Nagy L.G."/>
            <person name="Floudas D."/>
            <person name="Copeland A."/>
            <person name="Barry K.W."/>
            <person name="Cichocki N."/>
            <person name="Veneault-Fourrey C."/>
            <person name="LaButti K."/>
            <person name="Lindquist E.A."/>
            <person name="Lipzen A."/>
            <person name="Lundell T."/>
            <person name="Morin E."/>
            <person name="Murat C."/>
            <person name="Sun H."/>
            <person name="Tunlid A."/>
            <person name="Henrissat B."/>
            <person name="Grigoriev I.V."/>
            <person name="Hibbett D.S."/>
            <person name="Martin F."/>
            <person name="Nordberg H.P."/>
            <person name="Cantor M.N."/>
            <person name="Hua S.X."/>
        </authorList>
    </citation>
    <scope>NUCLEOTIDE SEQUENCE [LARGE SCALE GENOMIC DNA]</scope>
    <source>
        <strain evidence="1 2">Foug A</strain>
    </source>
</reference>